<dbReference type="GO" id="GO:0000287">
    <property type="term" value="F:magnesium ion binding"/>
    <property type="evidence" value="ECO:0007669"/>
    <property type="project" value="UniProtKB-UniRule"/>
</dbReference>
<dbReference type="AlphaFoldDB" id="A0A2T0UGI2"/>
<organism evidence="7 8">
    <name type="scientific">Knoellia remsis</name>
    <dbReference type="NCBI Taxonomy" id="407159"/>
    <lineage>
        <taxon>Bacteria</taxon>
        <taxon>Bacillati</taxon>
        <taxon>Actinomycetota</taxon>
        <taxon>Actinomycetes</taxon>
        <taxon>Micrococcales</taxon>
        <taxon>Intrasporangiaceae</taxon>
        <taxon>Knoellia</taxon>
    </lineage>
</organism>
<gene>
    <name evidence="6" type="primary">vapC</name>
    <name evidence="7" type="ORF">BCF74_11768</name>
</gene>
<evidence type="ECO:0000256" key="5">
    <source>
        <dbReference type="ARBA" id="ARBA00022842"/>
    </source>
</evidence>
<keyword evidence="5 6" id="KW-0460">Magnesium</keyword>
<name>A0A2T0UGI2_9MICO</name>
<dbReference type="Proteomes" id="UP000237822">
    <property type="component" value="Unassembled WGS sequence"/>
</dbReference>
<feature type="binding site" evidence="6">
    <location>
        <position position="12"/>
    </location>
    <ligand>
        <name>Mg(2+)</name>
        <dbReference type="ChEBI" id="CHEBI:18420"/>
    </ligand>
</feature>
<dbReference type="SUPFAM" id="SSF88723">
    <property type="entry name" value="PIN domain-like"/>
    <property type="match status" value="1"/>
</dbReference>
<keyword evidence="3 6" id="KW-0479">Metal-binding</keyword>
<comment type="caution">
    <text evidence="7">The sequence shown here is derived from an EMBL/GenBank/DDBJ whole genome shotgun (WGS) entry which is preliminary data.</text>
</comment>
<evidence type="ECO:0000256" key="3">
    <source>
        <dbReference type="ARBA" id="ARBA00022723"/>
    </source>
</evidence>
<dbReference type="NCBIfam" id="TIGR00028">
    <property type="entry name" value="Mtu_PIN_fam"/>
    <property type="match status" value="1"/>
</dbReference>
<evidence type="ECO:0000256" key="2">
    <source>
        <dbReference type="ARBA" id="ARBA00022722"/>
    </source>
</evidence>
<evidence type="ECO:0000313" key="7">
    <source>
        <dbReference type="EMBL" id="PRY57063.1"/>
    </source>
</evidence>
<reference evidence="7 8" key="1">
    <citation type="submission" date="2018-03" db="EMBL/GenBank/DDBJ databases">
        <title>Genomic Encyclopedia of Archaeal and Bacterial Type Strains, Phase II (KMG-II): from individual species to whole genera.</title>
        <authorList>
            <person name="Goeker M."/>
        </authorList>
    </citation>
    <scope>NUCLEOTIDE SEQUENCE [LARGE SCALE GENOMIC DNA]</scope>
    <source>
        <strain evidence="7 8">ATCC BAA-1496</strain>
    </source>
</reference>
<dbReference type="HAMAP" id="MF_00265">
    <property type="entry name" value="VapC_Nob1"/>
    <property type="match status" value="1"/>
</dbReference>
<dbReference type="InterPro" id="IPR006226">
    <property type="entry name" value="Mtu_PIN"/>
</dbReference>
<dbReference type="InterPro" id="IPR022907">
    <property type="entry name" value="VapC_family"/>
</dbReference>
<dbReference type="GO" id="GO:0090729">
    <property type="term" value="F:toxin activity"/>
    <property type="evidence" value="ECO:0007669"/>
    <property type="project" value="UniProtKB-KW"/>
</dbReference>
<evidence type="ECO:0000256" key="4">
    <source>
        <dbReference type="ARBA" id="ARBA00022801"/>
    </source>
</evidence>
<keyword evidence="4 6" id="KW-0378">Hydrolase</keyword>
<comment type="function">
    <text evidence="6">Toxic component of a toxin-antitoxin (TA) system. An RNase.</text>
</comment>
<evidence type="ECO:0000313" key="8">
    <source>
        <dbReference type="Proteomes" id="UP000237822"/>
    </source>
</evidence>
<dbReference type="InterPro" id="IPR029060">
    <property type="entry name" value="PIN-like_dom_sf"/>
</dbReference>
<comment type="cofactor">
    <cofactor evidence="6">
        <name>Mg(2+)</name>
        <dbReference type="ChEBI" id="CHEBI:18420"/>
    </cofactor>
</comment>
<dbReference type="GO" id="GO:0004540">
    <property type="term" value="F:RNA nuclease activity"/>
    <property type="evidence" value="ECO:0007669"/>
    <property type="project" value="InterPro"/>
</dbReference>
<keyword evidence="8" id="KW-1185">Reference proteome</keyword>
<keyword evidence="2 6" id="KW-0540">Nuclease</keyword>
<keyword evidence="6" id="KW-0800">Toxin</keyword>
<accession>A0A2T0UGI2</accession>
<dbReference type="EC" id="3.1.-.-" evidence="6"/>
<protein>
    <recommendedName>
        <fullName evidence="6">Ribonuclease VapC</fullName>
        <shortName evidence="6">RNase VapC</shortName>
        <ecNumber evidence="6">3.1.-.-</ecNumber>
    </recommendedName>
    <alternativeName>
        <fullName evidence="6">Toxin VapC</fullName>
    </alternativeName>
</protein>
<dbReference type="OrthoDB" id="196567at2"/>
<dbReference type="EMBL" id="PVTI01000017">
    <property type="protein sequence ID" value="PRY57063.1"/>
    <property type="molecule type" value="Genomic_DNA"/>
</dbReference>
<dbReference type="GO" id="GO:0016788">
    <property type="term" value="F:hydrolase activity, acting on ester bonds"/>
    <property type="evidence" value="ECO:0007669"/>
    <property type="project" value="InterPro"/>
</dbReference>
<sequence length="147" mass="15551">MTESTPPTLLFDVNVLVALALTNHVHHRGAHRALASTNSWATTPVTEAGFFRLMTNPAVTGMPLTGRQAADTLAGMRALPTWRFLPDPSSLAAPVIDTTVLVGHQQVTDFHLVNLAAFHGAILGTFDAALVTALAPADRRHAVVLAS</sequence>
<dbReference type="RefSeq" id="WP_106298016.1">
    <property type="nucleotide sequence ID" value="NZ_PVTI01000017.1"/>
</dbReference>
<evidence type="ECO:0000256" key="6">
    <source>
        <dbReference type="HAMAP-Rule" id="MF_00265"/>
    </source>
</evidence>
<comment type="similarity">
    <text evidence="6">Belongs to the PINc/VapC protein family.</text>
</comment>
<proteinExistence type="inferred from homology"/>
<keyword evidence="1 6" id="KW-1277">Toxin-antitoxin system</keyword>
<feature type="binding site" evidence="6">
    <location>
        <position position="109"/>
    </location>
    <ligand>
        <name>Mg(2+)</name>
        <dbReference type="ChEBI" id="CHEBI:18420"/>
    </ligand>
</feature>
<evidence type="ECO:0000256" key="1">
    <source>
        <dbReference type="ARBA" id="ARBA00022649"/>
    </source>
</evidence>